<protein>
    <submittedName>
        <fullName evidence="1">Uncharacterized protein</fullName>
    </submittedName>
</protein>
<comment type="caution">
    <text evidence="1">The sequence shown here is derived from an EMBL/GenBank/DDBJ whole genome shotgun (WGS) entry which is preliminary data.</text>
</comment>
<evidence type="ECO:0000313" key="1">
    <source>
        <dbReference type="EMBL" id="KAF5778759.1"/>
    </source>
</evidence>
<keyword evidence="2" id="KW-1185">Reference proteome</keyword>
<sequence length="190" mass="21906">MTQAIADQRPLEVELFHNQAGYLSDPPANYFELFNSLIIGLNDCRIRHALKTNPDICHDYIKSFWLSAKVNRKGANGAGPIVAKLKKKETIITEVIVRELLKFGDQPNHPTSYEQDRVVQTLHRMSNERGYPTVLKKLFLLYWRLLVYIFLQCIAENKGGLDQLNKIQASALVSLVNNWDYNFWPLFSII</sequence>
<dbReference type="Gramene" id="mRNA:HanXRQr2_Chr12g0551291">
    <property type="protein sequence ID" value="CDS:HanXRQr2_Chr12g0551291.1"/>
    <property type="gene ID" value="HanXRQr2_Chr12g0551291"/>
</dbReference>
<reference evidence="1" key="1">
    <citation type="journal article" date="2017" name="Nature">
        <title>The sunflower genome provides insights into oil metabolism, flowering and Asterid evolution.</title>
        <authorList>
            <person name="Badouin H."/>
            <person name="Gouzy J."/>
            <person name="Grassa C.J."/>
            <person name="Murat F."/>
            <person name="Staton S.E."/>
            <person name="Cottret L."/>
            <person name="Lelandais-Briere C."/>
            <person name="Owens G.L."/>
            <person name="Carrere S."/>
            <person name="Mayjonade B."/>
            <person name="Legrand L."/>
            <person name="Gill N."/>
            <person name="Kane N.C."/>
            <person name="Bowers J.E."/>
            <person name="Hubner S."/>
            <person name="Bellec A."/>
            <person name="Berard A."/>
            <person name="Berges H."/>
            <person name="Blanchet N."/>
            <person name="Boniface M.C."/>
            <person name="Brunel D."/>
            <person name="Catrice O."/>
            <person name="Chaidir N."/>
            <person name="Claudel C."/>
            <person name="Donnadieu C."/>
            <person name="Faraut T."/>
            <person name="Fievet G."/>
            <person name="Helmstetter N."/>
            <person name="King M."/>
            <person name="Knapp S.J."/>
            <person name="Lai Z."/>
            <person name="Le Paslier M.C."/>
            <person name="Lippi Y."/>
            <person name="Lorenzon L."/>
            <person name="Mandel J.R."/>
            <person name="Marage G."/>
            <person name="Marchand G."/>
            <person name="Marquand E."/>
            <person name="Bret-Mestries E."/>
            <person name="Morien E."/>
            <person name="Nambeesan S."/>
            <person name="Nguyen T."/>
            <person name="Pegot-Espagnet P."/>
            <person name="Pouilly N."/>
            <person name="Raftis F."/>
            <person name="Sallet E."/>
            <person name="Schiex T."/>
            <person name="Thomas J."/>
            <person name="Vandecasteele C."/>
            <person name="Vares D."/>
            <person name="Vear F."/>
            <person name="Vautrin S."/>
            <person name="Crespi M."/>
            <person name="Mangin B."/>
            <person name="Burke J.M."/>
            <person name="Salse J."/>
            <person name="Munos S."/>
            <person name="Vincourt P."/>
            <person name="Rieseberg L.H."/>
            <person name="Langlade N.B."/>
        </authorList>
    </citation>
    <scope>NUCLEOTIDE SEQUENCE</scope>
    <source>
        <tissue evidence="1">Leaves</tissue>
    </source>
</reference>
<organism evidence="1 2">
    <name type="scientific">Helianthus annuus</name>
    <name type="common">Common sunflower</name>
    <dbReference type="NCBI Taxonomy" id="4232"/>
    <lineage>
        <taxon>Eukaryota</taxon>
        <taxon>Viridiplantae</taxon>
        <taxon>Streptophyta</taxon>
        <taxon>Embryophyta</taxon>
        <taxon>Tracheophyta</taxon>
        <taxon>Spermatophyta</taxon>
        <taxon>Magnoliopsida</taxon>
        <taxon>eudicotyledons</taxon>
        <taxon>Gunneridae</taxon>
        <taxon>Pentapetalae</taxon>
        <taxon>asterids</taxon>
        <taxon>campanulids</taxon>
        <taxon>Asterales</taxon>
        <taxon>Asteraceae</taxon>
        <taxon>Asteroideae</taxon>
        <taxon>Heliantheae alliance</taxon>
        <taxon>Heliantheae</taxon>
        <taxon>Helianthus</taxon>
    </lineage>
</organism>
<gene>
    <name evidence="1" type="ORF">HanXRQr2_Chr12g0551291</name>
</gene>
<name>A0A9K3MWR5_HELAN</name>
<evidence type="ECO:0000313" key="2">
    <source>
        <dbReference type="Proteomes" id="UP000215914"/>
    </source>
</evidence>
<reference evidence="1" key="2">
    <citation type="submission" date="2020-06" db="EMBL/GenBank/DDBJ databases">
        <title>Helianthus annuus Genome sequencing and assembly Release 2.</title>
        <authorList>
            <person name="Gouzy J."/>
            <person name="Langlade N."/>
            <person name="Munos S."/>
        </authorList>
    </citation>
    <scope>NUCLEOTIDE SEQUENCE</scope>
    <source>
        <tissue evidence="1">Leaves</tissue>
    </source>
</reference>
<dbReference type="Proteomes" id="UP000215914">
    <property type="component" value="Unassembled WGS sequence"/>
</dbReference>
<dbReference type="AlphaFoldDB" id="A0A9K3MWR5"/>
<accession>A0A9K3MWR5</accession>
<dbReference type="EMBL" id="MNCJ02000327">
    <property type="protein sequence ID" value="KAF5778759.1"/>
    <property type="molecule type" value="Genomic_DNA"/>
</dbReference>
<proteinExistence type="predicted"/>